<keyword evidence="1" id="KW-0812">Transmembrane</keyword>
<name>A0AAV5U9Z4_9BILA</name>
<keyword evidence="3" id="KW-1185">Reference proteome</keyword>
<evidence type="ECO:0008006" key="4">
    <source>
        <dbReference type="Google" id="ProtNLM"/>
    </source>
</evidence>
<proteinExistence type="predicted"/>
<dbReference type="AlphaFoldDB" id="A0AAV5U9Z4"/>
<evidence type="ECO:0000313" key="2">
    <source>
        <dbReference type="EMBL" id="GMT03710.1"/>
    </source>
</evidence>
<comment type="caution">
    <text evidence="2">The sequence shown here is derived from an EMBL/GenBank/DDBJ whole genome shotgun (WGS) entry which is preliminary data.</text>
</comment>
<gene>
    <name evidence="2" type="ORF">PENTCL1PPCAC_25884</name>
</gene>
<accession>A0AAV5U9Z4</accession>
<protein>
    <recommendedName>
        <fullName evidence="4">G protein-coupled receptor</fullName>
    </recommendedName>
</protein>
<sequence>NSNLQRSALVANVQLGFGISVFFACLILNVCKRCSLAVFHLFQVNVVFLFGFMTYSSDLFSFGPAMYTILLPGPVRRFLVHKIT</sequence>
<dbReference type="EMBL" id="BTSX01000006">
    <property type="protein sequence ID" value="GMT03710.1"/>
    <property type="molecule type" value="Genomic_DNA"/>
</dbReference>
<organism evidence="2 3">
    <name type="scientific">Pristionchus entomophagus</name>
    <dbReference type="NCBI Taxonomy" id="358040"/>
    <lineage>
        <taxon>Eukaryota</taxon>
        <taxon>Metazoa</taxon>
        <taxon>Ecdysozoa</taxon>
        <taxon>Nematoda</taxon>
        <taxon>Chromadorea</taxon>
        <taxon>Rhabditida</taxon>
        <taxon>Rhabditina</taxon>
        <taxon>Diplogasteromorpha</taxon>
        <taxon>Diplogasteroidea</taxon>
        <taxon>Neodiplogasteridae</taxon>
        <taxon>Pristionchus</taxon>
    </lineage>
</organism>
<dbReference type="Proteomes" id="UP001432027">
    <property type="component" value="Unassembled WGS sequence"/>
</dbReference>
<evidence type="ECO:0000313" key="3">
    <source>
        <dbReference type="Proteomes" id="UP001432027"/>
    </source>
</evidence>
<reference evidence="2" key="1">
    <citation type="submission" date="2023-10" db="EMBL/GenBank/DDBJ databases">
        <title>Genome assembly of Pristionchus species.</title>
        <authorList>
            <person name="Yoshida K."/>
            <person name="Sommer R.J."/>
        </authorList>
    </citation>
    <scope>NUCLEOTIDE SEQUENCE</scope>
    <source>
        <strain evidence="2">RS0144</strain>
    </source>
</reference>
<feature type="transmembrane region" description="Helical" evidence="1">
    <location>
        <begin position="6"/>
        <end position="28"/>
    </location>
</feature>
<evidence type="ECO:0000256" key="1">
    <source>
        <dbReference type="SAM" id="Phobius"/>
    </source>
</evidence>
<feature type="transmembrane region" description="Helical" evidence="1">
    <location>
        <begin position="35"/>
        <end position="53"/>
    </location>
</feature>
<feature type="non-terminal residue" evidence="2">
    <location>
        <position position="1"/>
    </location>
</feature>
<keyword evidence="1" id="KW-0472">Membrane</keyword>
<keyword evidence="1" id="KW-1133">Transmembrane helix</keyword>
<feature type="non-terminal residue" evidence="2">
    <location>
        <position position="84"/>
    </location>
</feature>